<evidence type="ECO:0000313" key="2">
    <source>
        <dbReference type="Proteomes" id="UP000768462"/>
    </source>
</evidence>
<dbReference type="Pfam" id="PF05402">
    <property type="entry name" value="PqqD"/>
    <property type="match status" value="1"/>
</dbReference>
<gene>
    <name evidence="1" type="ORF">E7215_05300</name>
</gene>
<comment type="caution">
    <text evidence="1">The sequence shown here is derived from an EMBL/GenBank/DDBJ whole genome shotgun (WGS) entry which is preliminary data.</text>
</comment>
<protein>
    <submittedName>
        <fullName evidence="1">PqqD family protein</fullName>
    </submittedName>
</protein>
<reference evidence="1" key="1">
    <citation type="submission" date="2019-04" db="EMBL/GenBank/DDBJ databases">
        <title>Evolution of Biomass-Degrading Anaerobic Consortia Revealed by Metagenomics.</title>
        <authorList>
            <person name="Peng X."/>
        </authorList>
    </citation>
    <scope>NUCLEOTIDE SEQUENCE</scope>
    <source>
        <strain evidence="1">SIG254</strain>
    </source>
</reference>
<dbReference type="InterPro" id="IPR041881">
    <property type="entry name" value="PqqD_sf"/>
</dbReference>
<dbReference type="EMBL" id="SVCM01000059">
    <property type="protein sequence ID" value="MBE6059575.1"/>
    <property type="molecule type" value="Genomic_DNA"/>
</dbReference>
<name>A0A927WAA9_9CLOT</name>
<dbReference type="InterPro" id="IPR008792">
    <property type="entry name" value="PQQD"/>
</dbReference>
<evidence type="ECO:0000313" key="1">
    <source>
        <dbReference type="EMBL" id="MBE6059575.1"/>
    </source>
</evidence>
<accession>A0A927WAA9</accession>
<organism evidence="1 2">
    <name type="scientific">Clostridium sulfidigenes</name>
    <dbReference type="NCBI Taxonomy" id="318464"/>
    <lineage>
        <taxon>Bacteria</taxon>
        <taxon>Bacillati</taxon>
        <taxon>Bacillota</taxon>
        <taxon>Clostridia</taxon>
        <taxon>Eubacteriales</taxon>
        <taxon>Clostridiaceae</taxon>
        <taxon>Clostridium</taxon>
    </lineage>
</organism>
<sequence length="122" mass="14535">MLKKEKNALKENYLDYIPKKNEDYTWSLNEKKLVVVDIPNKGIHNRIAQKFFHKPKVSHIELDAYGTFIWNYIDGINTIFGISEEVKKYFGKEAEPLLNRLVKFFQILHENKFILYLGKENK</sequence>
<dbReference type="AlphaFoldDB" id="A0A927WAA9"/>
<dbReference type="Gene3D" id="1.10.10.1150">
    <property type="entry name" value="Coenzyme PQQ synthesis protein D (PqqD)"/>
    <property type="match status" value="1"/>
</dbReference>
<proteinExistence type="predicted"/>
<dbReference type="Proteomes" id="UP000768462">
    <property type="component" value="Unassembled WGS sequence"/>
</dbReference>